<keyword evidence="4" id="KW-0645">Protease</keyword>
<feature type="compositionally biased region" description="Low complexity" evidence="11">
    <location>
        <begin position="1593"/>
        <end position="1603"/>
    </location>
</feature>
<dbReference type="PANTHER" id="PTHR13367">
    <property type="entry name" value="UBIQUITIN THIOESTERASE"/>
    <property type="match status" value="1"/>
</dbReference>
<accession>A0A922HLL8</accession>
<evidence type="ECO:0000313" key="15">
    <source>
        <dbReference type="Proteomes" id="UP000790347"/>
    </source>
</evidence>
<keyword evidence="8" id="KW-0378">Hydrolase</keyword>
<proteinExistence type="inferred from homology"/>
<dbReference type="GO" id="GO:0071947">
    <property type="term" value="P:protein deubiquitination involved in ubiquitin-dependent protein catabolic process"/>
    <property type="evidence" value="ECO:0007669"/>
    <property type="project" value="TreeGrafter"/>
</dbReference>
<dbReference type="GO" id="GO:0035871">
    <property type="term" value="P:protein K11-linked deubiquitination"/>
    <property type="evidence" value="ECO:0007669"/>
    <property type="project" value="TreeGrafter"/>
</dbReference>
<feature type="compositionally biased region" description="Polar residues" evidence="11">
    <location>
        <begin position="926"/>
        <end position="946"/>
    </location>
</feature>
<feature type="compositionally biased region" description="Low complexity" evidence="11">
    <location>
        <begin position="1067"/>
        <end position="1084"/>
    </location>
</feature>
<keyword evidence="6" id="KW-0863">Zinc-finger</keyword>
<evidence type="ECO:0000256" key="2">
    <source>
        <dbReference type="ARBA" id="ARBA00005865"/>
    </source>
</evidence>
<name>A0A922HLL8_DERFA</name>
<evidence type="ECO:0000256" key="9">
    <source>
        <dbReference type="ARBA" id="ARBA00022807"/>
    </source>
</evidence>
<evidence type="ECO:0000256" key="4">
    <source>
        <dbReference type="ARBA" id="ARBA00022670"/>
    </source>
</evidence>
<reference evidence="14" key="2">
    <citation type="journal article" date="2022" name="Res Sq">
        <title>Comparative Genomics Reveals Insights into the Divergent Evolution of Astigmatic Mites and Household Pest Adaptations.</title>
        <authorList>
            <person name="Xiong Q."/>
            <person name="Wan A.T.-Y."/>
            <person name="Liu X.-Y."/>
            <person name="Fung C.S.-H."/>
            <person name="Xiao X."/>
            <person name="Malainual N."/>
            <person name="Hou J."/>
            <person name="Wang L."/>
            <person name="Wang M."/>
            <person name="Yang K."/>
            <person name="Cui Y."/>
            <person name="Leung E."/>
            <person name="Nong W."/>
            <person name="Shin S.-K."/>
            <person name="Au S."/>
            <person name="Jeong K.Y."/>
            <person name="Chew F.T."/>
            <person name="Hui J."/>
            <person name="Leung T.F."/>
            <person name="Tungtrongchitr A."/>
            <person name="Zhong N."/>
            <person name="Liu Z."/>
            <person name="Tsui S."/>
        </authorList>
    </citation>
    <scope>NUCLEOTIDE SEQUENCE</scope>
    <source>
        <strain evidence="14">Derf</strain>
        <tissue evidence="14">Whole organism</tissue>
    </source>
</reference>
<dbReference type="GO" id="GO:0070536">
    <property type="term" value="P:protein K63-linked deubiquitination"/>
    <property type="evidence" value="ECO:0007669"/>
    <property type="project" value="TreeGrafter"/>
</dbReference>
<keyword evidence="7" id="KW-0833">Ubl conjugation pathway</keyword>
<dbReference type="CDD" id="cd04508">
    <property type="entry name" value="Tudor_SF"/>
    <property type="match status" value="1"/>
</dbReference>
<dbReference type="EC" id="3.4.19.12" evidence="3"/>
<feature type="domain" description="OTU" evidence="13">
    <location>
        <begin position="246"/>
        <end position="437"/>
    </location>
</feature>
<feature type="compositionally biased region" description="Polar residues" evidence="11">
    <location>
        <begin position="1000"/>
        <end position="1027"/>
    </location>
</feature>
<feature type="compositionally biased region" description="Polar residues" evidence="11">
    <location>
        <begin position="654"/>
        <end position="667"/>
    </location>
</feature>
<evidence type="ECO:0000256" key="11">
    <source>
        <dbReference type="SAM" id="MobiDB-lite"/>
    </source>
</evidence>
<evidence type="ECO:0000256" key="10">
    <source>
        <dbReference type="ARBA" id="ARBA00022833"/>
    </source>
</evidence>
<feature type="region of interest" description="Disordered" evidence="11">
    <location>
        <begin position="53"/>
        <end position="76"/>
    </location>
</feature>
<feature type="compositionally biased region" description="Low complexity" evidence="11">
    <location>
        <begin position="735"/>
        <end position="770"/>
    </location>
</feature>
<feature type="compositionally biased region" description="Polar residues" evidence="11">
    <location>
        <begin position="1052"/>
        <end position="1066"/>
    </location>
</feature>
<feature type="compositionally biased region" description="Low complexity" evidence="11">
    <location>
        <begin position="959"/>
        <end position="993"/>
    </location>
</feature>
<keyword evidence="15" id="KW-1185">Reference proteome</keyword>
<feature type="region of interest" description="Disordered" evidence="11">
    <location>
        <begin position="567"/>
        <end position="592"/>
    </location>
</feature>
<dbReference type="Gene3D" id="3.40.50.10190">
    <property type="entry name" value="BRCT domain"/>
    <property type="match status" value="2"/>
</dbReference>
<protein>
    <recommendedName>
        <fullName evidence="3">ubiquitinyl hydrolase 1</fullName>
        <ecNumber evidence="3">3.4.19.12</ecNumber>
    </recommendedName>
</protein>
<reference evidence="14" key="1">
    <citation type="submission" date="2013-05" db="EMBL/GenBank/DDBJ databases">
        <authorList>
            <person name="Yim A.K.Y."/>
            <person name="Chan T.F."/>
            <person name="Ji K.M."/>
            <person name="Liu X.Y."/>
            <person name="Zhou J.W."/>
            <person name="Li R.Q."/>
            <person name="Yang K.Y."/>
            <person name="Li J."/>
            <person name="Li M."/>
            <person name="Law P.T.W."/>
            <person name="Wu Y.L."/>
            <person name="Cai Z.L."/>
            <person name="Qin H."/>
            <person name="Bao Y."/>
            <person name="Leung R.K.K."/>
            <person name="Ng P.K.S."/>
            <person name="Zou J."/>
            <person name="Zhong X.J."/>
            <person name="Ran P.X."/>
            <person name="Zhong N.S."/>
            <person name="Liu Z.G."/>
            <person name="Tsui S.K.W."/>
        </authorList>
    </citation>
    <scope>NUCLEOTIDE SEQUENCE</scope>
    <source>
        <strain evidence="14">Derf</strain>
        <tissue evidence="14">Whole organism</tissue>
    </source>
</reference>
<keyword evidence="5" id="KW-0479">Metal-binding</keyword>
<dbReference type="CDD" id="cd22768">
    <property type="entry name" value="OTU_OTUD7"/>
    <property type="match status" value="1"/>
</dbReference>
<evidence type="ECO:0000256" key="8">
    <source>
        <dbReference type="ARBA" id="ARBA00022801"/>
    </source>
</evidence>
<dbReference type="GO" id="GO:0004843">
    <property type="term" value="F:cysteine-type deubiquitinase activity"/>
    <property type="evidence" value="ECO:0007669"/>
    <property type="project" value="UniProtKB-EC"/>
</dbReference>
<evidence type="ECO:0000259" key="12">
    <source>
        <dbReference type="PROSITE" id="PS50172"/>
    </source>
</evidence>
<feature type="region of interest" description="Disordered" evidence="11">
    <location>
        <begin position="915"/>
        <end position="1084"/>
    </location>
</feature>
<sequence>MRIAMEVTLSEFIAKTSCDPGLAQDLLNHHGWNLAAALKSYYPMNDIITSTSLTDHNDDDDDNAVKMNGSNSKESLATTIPPLTTLNEINGHCCNHLMTNVKDTFLIPNKCTSEPSLSSQSSDACDSSVLSTPTKFTSFKYHRNGDSFPDKKLSRGISRASDNENLISKARLEVAEDFKTSHRGSRLLNIDKLIETPEFTFTLPDIHRHEDEFYEFLRKDLIEKSAKASLESSKRLNWWSDICHRLYPLVTTGDGNCLLHAASLGMWGFHDRGLILRKALHLMLANSSYTQAFYRRWRWQTHFQNSKAGLSLSEHEWEKDWDSIVRLASTEPRSKNYDSSNEMTGAGGKKAPQDEYEEKSYIYESLEEIHIFVLAHVLRRPIIVIADTMLKDSKGEAFFPILLGGIYLPLECPDDCLMKSPLCLTFDAAHFSALVAMNIESPLINSKECLPWAIPLMDVDHNVLPLHFAIDPGKEVFIENNKSNIDTTLNDLAKTLVLTEQDKIELLKKYFDILTLAHKKENCIEKEIPIIVTSAASDVATDSSTSIPASLPKTSTTKQLTEKSQTLPSNFGRKNGEFSSLINGGGGGGDERYKSRAKQLLQKPFQTFGKMGKKIKRNLGHLARRSTSFRLTGKSSMENGPIEVIEENEHNNDESNTANDNQSTMNSNNKINRIESIINTDNSIFYCDTNVLAAKLYMNKKLSYHDELIKNYLTTARVRFENEREQRRLKEAEKASTAAAEKQTASKSSITSTISSASSSSSSSSSSASSLSDAESISKLDQIDNSSSNYYYNCVNNGCESKSTPETNYLCRSCFDEQKKALLSNGFGSKSSDIIDDNGIKQPQEKHVNVEKPPKLEKINKIMEVLIFRIQYALFYQTNRIDLFTIITESHLPLPSPLHSSTITTSHQSAISDNNNKIQQQKQQKSLGSPLSTQPQPYSLSISMSPAISPVLHHHHNNNHLTPSPTTCASSATPQIQFINNNNTSNTSSGNSNHHFESPPLTTTTYLPGNSLARSSSSSATDNSTPHNYHGSMAGWNHHNQQQHPITPDSPLPSSNLNARPQSRIKSSSSSNQAYSSQQQHQQQLENDCYPYMELQNSDSYLTTSINPIHNNNKNDASFMVKTAIMNRKILNNSTQIHNHPEPKQQQPLNSNNNQIQRPKIVDKLANDDNVNETKNRPFERRNLIIFKIIEQLVDPLTKTVVKESVQKNEEFAIDIGLTSFDDWNSNHKNNNNNNDNLSNVNSTMLSNRSHAGSSGLLADVSCLTANTKSSCSNSLIELYGTTDSSMVNSTSSIDMIDEDMKPMVKKLDQTVKQSKDSKKSSDKINVDQLVDESKDKEAASALLSLQKTPIKTPKSSTINLHSTTKGKTVANDQSKTMETKKSNDTDNIVIERLKPGMKIMAKWKDKNFYPAETVKQNDTHRWMVRFEDNATRSLFENEIIRIEHLGEPKQELMVKISDDLCKASVVKKMVKFDNKNYRFELEHSDEDDRTKVIKQYQLKDVFLYGEQGTILLNRFSKPAMMAAVFADVDLDNIVSGKRSRSKKQEEKKKPSTDKSVPSDSSSDNMATTNQTKKRKTANNINKEDHDHQSIVTSNNSITSNRTLKNHNLTNSLKTNRLTSTVGHYHERSLSLSPPPIRSARSIELTIPKNELEKIFGPIPKLGSRLFQNLAFILTCGNNINNNINNDNNSNGMLDSNDSDSNPECSTPFDKTYLIKQIINGNGKVYESYEEMKKSSYECVCIADTYSRSIKFIQCLAGGVSIVSHQWIIECCRQNRILDRESYILPAGYSIITNALSSDKSTFKRSSVLFKGTKFYFGSETPEKLQQLWSPVLLAAQTTIVPNDPNIHKSLQRGQIEIVIGDASCPAALVSKIKQLKIPIVASEYIVQCLINGRKLPYDASPLFSYLHK</sequence>
<evidence type="ECO:0000259" key="13">
    <source>
        <dbReference type="PROSITE" id="PS50802"/>
    </source>
</evidence>
<evidence type="ECO:0000256" key="7">
    <source>
        <dbReference type="ARBA" id="ARBA00022786"/>
    </source>
</evidence>
<dbReference type="Pfam" id="PF02338">
    <property type="entry name" value="OTU"/>
    <property type="match status" value="1"/>
</dbReference>
<dbReference type="InterPro" id="IPR003323">
    <property type="entry name" value="OTU_dom"/>
</dbReference>
<evidence type="ECO:0000256" key="3">
    <source>
        <dbReference type="ARBA" id="ARBA00012759"/>
    </source>
</evidence>
<keyword evidence="9" id="KW-0788">Thiol protease</keyword>
<dbReference type="Pfam" id="PF24680">
    <property type="entry name" value="SH3_Hsr9"/>
    <property type="match status" value="1"/>
</dbReference>
<comment type="caution">
    <text evidence="14">The sequence shown here is derived from an EMBL/GenBank/DDBJ whole genome shotgun (WGS) entry which is preliminary data.</text>
</comment>
<organism evidence="14 15">
    <name type="scientific">Dermatophagoides farinae</name>
    <name type="common">American house dust mite</name>
    <dbReference type="NCBI Taxonomy" id="6954"/>
    <lineage>
        <taxon>Eukaryota</taxon>
        <taxon>Metazoa</taxon>
        <taxon>Ecdysozoa</taxon>
        <taxon>Arthropoda</taxon>
        <taxon>Chelicerata</taxon>
        <taxon>Arachnida</taxon>
        <taxon>Acari</taxon>
        <taxon>Acariformes</taxon>
        <taxon>Sarcoptiformes</taxon>
        <taxon>Astigmata</taxon>
        <taxon>Psoroptidia</taxon>
        <taxon>Analgoidea</taxon>
        <taxon>Pyroglyphidae</taxon>
        <taxon>Dermatophagoidinae</taxon>
        <taxon>Dermatophagoides</taxon>
    </lineage>
</organism>
<feature type="compositionally biased region" description="Low complexity" evidence="11">
    <location>
        <begin position="1554"/>
        <end position="1564"/>
    </location>
</feature>
<dbReference type="InterPro" id="IPR051346">
    <property type="entry name" value="OTU_Deubiquitinase"/>
</dbReference>
<dbReference type="CDD" id="cd17745">
    <property type="entry name" value="BRCT_p53bp1_rpt1"/>
    <property type="match status" value="1"/>
</dbReference>
<feature type="region of interest" description="Disordered" evidence="11">
    <location>
        <begin position="1537"/>
        <end position="1617"/>
    </location>
</feature>
<feature type="domain" description="BRCT" evidence="12">
    <location>
        <begin position="1662"/>
        <end position="1785"/>
    </location>
</feature>
<feature type="region of interest" description="Disordered" evidence="11">
    <location>
        <begin position="646"/>
        <end position="667"/>
    </location>
</feature>
<feature type="region of interest" description="Disordered" evidence="11">
    <location>
        <begin position="1308"/>
        <end position="1327"/>
    </location>
</feature>
<dbReference type="GO" id="GO:0005634">
    <property type="term" value="C:nucleus"/>
    <property type="evidence" value="ECO:0007669"/>
    <property type="project" value="TreeGrafter"/>
</dbReference>
<dbReference type="EMBL" id="ASGP02000007">
    <property type="protein sequence ID" value="KAH9497211.1"/>
    <property type="molecule type" value="Genomic_DNA"/>
</dbReference>
<dbReference type="SUPFAM" id="SSF52113">
    <property type="entry name" value="BRCT domain"/>
    <property type="match status" value="2"/>
</dbReference>
<dbReference type="Gene3D" id="1.10.8.10">
    <property type="entry name" value="DNA helicase RuvA subunit, C-terminal domain"/>
    <property type="match status" value="1"/>
</dbReference>
<feature type="compositionally biased region" description="Low complexity" evidence="11">
    <location>
        <begin position="915"/>
        <end position="925"/>
    </location>
</feature>
<dbReference type="PANTHER" id="PTHR13367:SF27">
    <property type="entry name" value="OTU DOMAIN-CONTAINING PROTEIN"/>
    <property type="match status" value="1"/>
</dbReference>
<dbReference type="GO" id="GO:0070530">
    <property type="term" value="F:K63-linked polyubiquitin modification-dependent protein binding"/>
    <property type="evidence" value="ECO:0007669"/>
    <property type="project" value="TreeGrafter"/>
</dbReference>
<evidence type="ECO:0000313" key="14">
    <source>
        <dbReference type="EMBL" id="KAH9497211.1"/>
    </source>
</evidence>
<evidence type="ECO:0000256" key="5">
    <source>
        <dbReference type="ARBA" id="ARBA00022723"/>
    </source>
</evidence>
<dbReference type="SUPFAM" id="SSF63748">
    <property type="entry name" value="Tudor/PWWP/MBT"/>
    <property type="match status" value="1"/>
</dbReference>
<gene>
    <name evidence="14" type="ORF">DERF_013217</name>
</gene>
<keyword evidence="10" id="KW-0862">Zinc</keyword>
<dbReference type="InterPro" id="IPR001357">
    <property type="entry name" value="BRCT_dom"/>
</dbReference>
<feature type="region of interest" description="Disordered" evidence="11">
    <location>
        <begin position="729"/>
        <end position="770"/>
    </location>
</feature>
<comment type="catalytic activity">
    <reaction evidence="1">
        <text>Thiol-dependent hydrolysis of ester, thioester, amide, peptide and isopeptide bonds formed by the C-terminal Gly of ubiquitin (a 76-residue protein attached to proteins as an intracellular targeting signal).</text>
        <dbReference type="EC" id="3.4.19.12"/>
    </reaction>
</comment>
<evidence type="ECO:0000256" key="1">
    <source>
        <dbReference type="ARBA" id="ARBA00000707"/>
    </source>
</evidence>
<dbReference type="Pfam" id="PF18428">
    <property type="entry name" value="BRCT_3"/>
    <property type="match status" value="1"/>
</dbReference>
<dbReference type="GO" id="GO:0005737">
    <property type="term" value="C:cytoplasm"/>
    <property type="evidence" value="ECO:0007669"/>
    <property type="project" value="TreeGrafter"/>
</dbReference>
<dbReference type="InterPro" id="IPR036420">
    <property type="entry name" value="BRCT_dom_sf"/>
</dbReference>
<dbReference type="GO" id="GO:0008270">
    <property type="term" value="F:zinc ion binding"/>
    <property type="evidence" value="ECO:0007669"/>
    <property type="project" value="UniProtKB-KW"/>
</dbReference>
<dbReference type="InterPro" id="IPR056492">
    <property type="entry name" value="SH3_Hsr9"/>
</dbReference>
<dbReference type="CDD" id="cd17724">
    <property type="entry name" value="BRCT_p53bp1_rpt2"/>
    <property type="match status" value="1"/>
</dbReference>
<feature type="compositionally biased region" description="Basic and acidic residues" evidence="11">
    <location>
        <begin position="1543"/>
        <end position="1553"/>
    </location>
</feature>
<dbReference type="Proteomes" id="UP000790347">
    <property type="component" value="Unassembled WGS sequence"/>
</dbReference>
<dbReference type="InterPro" id="IPR047249">
    <property type="entry name" value="BRCT_p53bp1-like_rpt1"/>
</dbReference>
<feature type="compositionally biased region" description="Polar residues" evidence="11">
    <location>
        <begin position="1606"/>
        <end position="1617"/>
    </location>
</feature>
<dbReference type="PROSITE" id="PS50172">
    <property type="entry name" value="BRCT"/>
    <property type="match status" value="1"/>
</dbReference>
<dbReference type="PROSITE" id="PS50802">
    <property type="entry name" value="OTU"/>
    <property type="match status" value="1"/>
</dbReference>
<evidence type="ECO:0000256" key="6">
    <source>
        <dbReference type="ARBA" id="ARBA00022771"/>
    </source>
</evidence>
<comment type="similarity">
    <text evidence="2">Belongs to the peptidase C64 family.</text>
</comment>
<dbReference type="Pfam" id="PF14555">
    <property type="entry name" value="UBA_4"/>
    <property type="match status" value="1"/>
</dbReference>
<dbReference type="Gene3D" id="2.30.30.140">
    <property type="match status" value="1"/>
</dbReference>
<dbReference type="InterPro" id="IPR047250">
    <property type="entry name" value="BRCT_p53bp1-like_rpt2"/>
</dbReference>
<dbReference type="GO" id="GO:0071108">
    <property type="term" value="P:protein K48-linked deubiquitination"/>
    <property type="evidence" value="ECO:0007669"/>
    <property type="project" value="TreeGrafter"/>
</dbReference>